<name>A0ABQ0I121_9ALTE</name>
<evidence type="ECO:0000256" key="1">
    <source>
        <dbReference type="SAM" id="Phobius"/>
    </source>
</evidence>
<keyword evidence="1" id="KW-0472">Membrane</keyword>
<evidence type="ECO:0000313" key="3">
    <source>
        <dbReference type="Proteomes" id="UP000008372"/>
    </source>
</evidence>
<protein>
    <submittedName>
        <fullName evidence="2">Uncharacterized protein</fullName>
    </submittedName>
</protein>
<keyword evidence="3" id="KW-1185">Reference proteome</keyword>
<reference evidence="2 3" key="1">
    <citation type="journal article" date="2014" name="Environ. Microbiol.">
        <title>Comparative genomics of the marine bacterial genus Glaciecola reveals the high degree of genomic diversity and genomic characteristic for cold adaptation.</title>
        <authorList>
            <person name="Qin Q.L."/>
            <person name="Xie B.B."/>
            <person name="Yu Y."/>
            <person name="Shu Y.L."/>
            <person name="Rong J.C."/>
            <person name="Zhang Y.J."/>
            <person name="Zhao D.L."/>
            <person name="Chen X.L."/>
            <person name="Zhang X.Y."/>
            <person name="Chen B."/>
            <person name="Zhou B.C."/>
            <person name="Zhang Y.Z."/>
        </authorList>
    </citation>
    <scope>NUCLEOTIDE SEQUENCE [LARGE SCALE GENOMIC DNA]</scope>
    <source>
        <strain evidence="2 3">NO2</strain>
    </source>
</reference>
<gene>
    <name evidence="2" type="ORF">GAGA_0141</name>
</gene>
<organism evidence="2 3">
    <name type="scientific">Paraglaciecola agarilytica NO2</name>
    <dbReference type="NCBI Taxonomy" id="1125747"/>
    <lineage>
        <taxon>Bacteria</taxon>
        <taxon>Pseudomonadati</taxon>
        <taxon>Pseudomonadota</taxon>
        <taxon>Gammaproteobacteria</taxon>
        <taxon>Alteromonadales</taxon>
        <taxon>Alteromonadaceae</taxon>
        <taxon>Paraglaciecola</taxon>
    </lineage>
</organism>
<proteinExistence type="predicted"/>
<sequence length="59" mass="7007">MRIDQYSQIKDIFFTAFIYQEHQMYEALILLIPLAMLVIGTMLVIRYPKKTTTGDDHRD</sequence>
<comment type="caution">
    <text evidence="2">The sequence shown here is derived from an EMBL/GenBank/DDBJ whole genome shotgun (WGS) entry which is preliminary data.</text>
</comment>
<dbReference type="EMBL" id="BAEK01000004">
    <property type="protein sequence ID" value="GAC03006.1"/>
    <property type="molecule type" value="Genomic_DNA"/>
</dbReference>
<dbReference type="Proteomes" id="UP000008372">
    <property type="component" value="Unassembled WGS sequence"/>
</dbReference>
<keyword evidence="1" id="KW-0812">Transmembrane</keyword>
<feature type="transmembrane region" description="Helical" evidence="1">
    <location>
        <begin position="27"/>
        <end position="45"/>
    </location>
</feature>
<accession>A0ABQ0I121</accession>
<evidence type="ECO:0000313" key="2">
    <source>
        <dbReference type="EMBL" id="GAC03006.1"/>
    </source>
</evidence>
<keyword evidence="1" id="KW-1133">Transmembrane helix</keyword>